<protein>
    <submittedName>
        <fullName evidence="2">Uncharacterized protein</fullName>
    </submittedName>
</protein>
<evidence type="ECO:0000313" key="2">
    <source>
        <dbReference type="EMBL" id="PZA17910.1"/>
    </source>
</evidence>
<organism evidence="2 3">
    <name type="scientific">Parazoarcus communis SWub3 = DSM 12120</name>
    <dbReference type="NCBI Taxonomy" id="1121029"/>
    <lineage>
        <taxon>Bacteria</taxon>
        <taxon>Pseudomonadati</taxon>
        <taxon>Pseudomonadota</taxon>
        <taxon>Betaproteobacteria</taxon>
        <taxon>Rhodocyclales</taxon>
        <taxon>Zoogloeaceae</taxon>
        <taxon>Parazoarcus</taxon>
    </lineage>
</organism>
<dbReference type="EMBL" id="QKOE01000002">
    <property type="protein sequence ID" value="PZA17910.1"/>
    <property type="molecule type" value="Genomic_DNA"/>
</dbReference>
<keyword evidence="3" id="KW-1185">Reference proteome</keyword>
<dbReference type="Proteomes" id="UP000248259">
    <property type="component" value="Unassembled WGS sequence"/>
</dbReference>
<evidence type="ECO:0000313" key="3">
    <source>
        <dbReference type="Proteomes" id="UP000248259"/>
    </source>
</evidence>
<sequence length="113" mass="12693">MKQFKHAALTLVMAGLLSAQAHASEAQVQNLQAAQPIATFSQTDINAMFEQAGRPMQLAALSQQEMKETEGAWWPILYYAPALSGAAWTFYQSSAYMPAYHVSNAVRYYWSRW</sequence>
<dbReference type="OrthoDB" id="8787342at2"/>
<accession>A0A323V1M6</accession>
<dbReference type="RefSeq" id="WP_110523252.1">
    <property type="nucleotide sequence ID" value="NZ_QKOE01000002.1"/>
</dbReference>
<dbReference type="AlphaFoldDB" id="A0A323V1M6"/>
<name>A0A323V1M6_9RHOO</name>
<keyword evidence="1" id="KW-0732">Signal</keyword>
<feature type="signal peptide" evidence="1">
    <location>
        <begin position="1"/>
        <end position="23"/>
    </location>
</feature>
<proteinExistence type="predicted"/>
<evidence type="ECO:0000256" key="1">
    <source>
        <dbReference type="SAM" id="SignalP"/>
    </source>
</evidence>
<reference evidence="2 3" key="1">
    <citation type="submission" date="2018-06" db="EMBL/GenBank/DDBJ databases">
        <title>Azoarcus communis strain SWub3 genome.</title>
        <authorList>
            <person name="Zorraquino Salvo V."/>
            <person name="Toubiana D."/>
            <person name="Blumwald E."/>
        </authorList>
    </citation>
    <scope>NUCLEOTIDE SEQUENCE [LARGE SCALE GENOMIC DNA]</scope>
    <source>
        <strain evidence="2 3">SWub3</strain>
    </source>
</reference>
<feature type="chain" id="PRO_5016241160" evidence="1">
    <location>
        <begin position="24"/>
        <end position="113"/>
    </location>
</feature>
<comment type="caution">
    <text evidence="2">The sequence shown here is derived from an EMBL/GenBank/DDBJ whole genome shotgun (WGS) entry which is preliminary data.</text>
</comment>
<gene>
    <name evidence="2" type="ORF">DNK49_05175</name>
</gene>